<feature type="compositionally biased region" description="Pro residues" evidence="1">
    <location>
        <begin position="719"/>
        <end position="732"/>
    </location>
</feature>
<feature type="region of interest" description="Disordered" evidence="1">
    <location>
        <begin position="315"/>
        <end position="402"/>
    </location>
</feature>
<evidence type="ECO:0000256" key="1">
    <source>
        <dbReference type="SAM" id="MobiDB-lite"/>
    </source>
</evidence>
<protein>
    <submittedName>
        <fullName evidence="3">C2H2 finger domain protein</fullName>
    </submittedName>
</protein>
<feature type="compositionally biased region" description="Low complexity" evidence="1">
    <location>
        <begin position="332"/>
        <end position="353"/>
    </location>
</feature>
<feature type="region of interest" description="Disordered" evidence="1">
    <location>
        <begin position="950"/>
        <end position="1062"/>
    </location>
</feature>
<feature type="compositionally biased region" description="Basic and acidic residues" evidence="1">
    <location>
        <begin position="315"/>
        <end position="331"/>
    </location>
</feature>
<feature type="compositionally biased region" description="Pro residues" evidence="1">
    <location>
        <begin position="444"/>
        <end position="453"/>
    </location>
</feature>
<dbReference type="PROSITE" id="PS00028">
    <property type="entry name" value="ZINC_FINGER_C2H2_1"/>
    <property type="match status" value="1"/>
</dbReference>
<feature type="compositionally biased region" description="Polar residues" evidence="1">
    <location>
        <begin position="829"/>
        <end position="841"/>
    </location>
</feature>
<evidence type="ECO:0000313" key="3">
    <source>
        <dbReference type="EMBL" id="GAM37989.1"/>
    </source>
</evidence>
<feature type="compositionally biased region" description="Low complexity" evidence="1">
    <location>
        <begin position="260"/>
        <end position="269"/>
    </location>
</feature>
<feature type="region of interest" description="Disordered" evidence="1">
    <location>
        <begin position="111"/>
        <end position="269"/>
    </location>
</feature>
<feature type="compositionally biased region" description="Polar residues" evidence="1">
    <location>
        <begin position="47"/>
        <end position="75"/>
    </location>
</feature>
<feature type="compositionally biased region" description="Low complexity" evidence="1">
    <location>
        <begin position="26"/>
        <end position="35"/>
    </location>
</feature>
<dbReference type="AlphaFoldDB" id="A0A6V8HAP5"/>
<dbReference type="InterPro" id="IPR013087">
    <property type="entry name" value="Znf_C2H2_type"/>
</dbReference>
<feature type="compositionally biased region" description="Acidic residues" evidence="1">
    <location>
        <begin position="810"/>
        <end position="826"/>
    </location>
</feature>
<sequence>MSSYPNYNSIGYPNSQNEQNSRRNRQPVQQRQQQPVQPPQGYMGANYSWNNQNANRSYSSTNDAYSRAQDPSSSFAHLPAALGSYSQQGRRTDETTQRSGLNSLVYASSLHQNSGTSQSNVGSQGSSTSNQYQSATGYNYPSQSNSAASTQATSNYDQQPQQASSAASRTSATSYTYQNTAVNNDGMRPYHTQSAHTSQPERRPSPKVNQRQRKPATHKSPPVTHSSTSASLNAPSYSQTSHGYSSYTAHTSSVANPSHTVTSTETLPTVTQDYPQAAETKTTEQISPSKVQYINPTDLYTQQYFLAQERARAEEAEKMEAEEARKREAEAQAHSQAEAVARAAEEASSSNAQVTPTSAAKGKAAEAKPGKNTSKKRISAKQKAAEKDAASADPLDAEGDDDMAFEMRRMLEKLRGMRSKDPSLFAKLWDDFKKPAASTQAAATPPPPPPAAGPNPSTIKPSPSTRTPSKTPKSPGVSQEKEMDGLPDLGRFPAQRRRRQKKSDAAEVVTANSQLDASAPVAQVNVSSMLNQQHQQSPAPVSAPVTKKATAKTQQKASTPAPSASKPKATPAQEATWPAATQQKLAKAASEYLSKDAANQGKECSPESLMLLLRNNPTYPDLCAQLESRGFVLDRQAMARFLLAAVPALLSGNNGQDQKKAEVNKNTPPAQASPSLPPTTMQPPTQPPQHPLYLPPQPPQPAQPIQSSQPAPPTQSTVPPLPPLPPVPPLPHGVPTSDLDVVFYHPGVPAPKPRGPNPNSGPADQKGGKNLQRPRRSDGAWISNTPVGPKAEMAKKRLFSEIVDMSQVSSDEEEMPSDYDDDDEDGFSNRPTPSMNLNVYQPPTFPDPGPDPMDIDTDSSHAVDQNLPDSRGELPEPDIEFDPDDEFVLREIKRRHPSERPLNFHLMHFTQTFLGVTMRSDLETFKWDLVDPGGPSMPVVELEDILVEPPQLTRKKRRRRHESRDDPDVKGPTSDSRPQPSQTTTIATPGQPPSTSVSAPHGARDSMAGTPTTGQRTGRRGRPPGAKNKNPTKAALKALAKTTAGSSTRNAQRTVPAPATSVPEPSYPMFTCEWASCPAQLHDVHTLERHVFKNHIEGQQTCLWQNCPNFATEYVGEGLKEHLAKAHIQPLAWKYGDGPSVNGTVSFDLDRYLNANGLIVTPDATTAGESDALIFPVEPTPIRAFNKLHGDQKPSERARQVLRAVQKRRKRVGIGLEQEGCEFSTPVRNKLFVNDEEYYEVIADEEEGTDDWFSQGDNS</sequence>
<feature type="compositionally biased region" description="Polar residues" evidence="1">
    <location>
        <begin position="524"/>
        <end position="539"/>
    </location>
</feature>
<feature type="compositionally biased region" description="Low complexity" evidence="1">
    <location>
        <begin position="1023"/>
        <end position="1044"/>
    </location>
</feature>
<feature type="compositionally biased region" description="Low complexity" evidence="1">
    <location>
        <begin position="454"/>
        <end position="475"/>
    </location>
</feature>
<evidence type="ECO:0000313" key="4">
    <source>
        <dbReference type="Proteomes" id="UP000053095"/>
    </source>
</evidence>
<accession>A0A6V8HAP5</accession>
<feature type="region of interest" description="Disordered" evidence="1">
    <location>
        <begin position="654"/>
        <end position="881"/>
    </location>
</feature>
<keyword evidence="4" id="KW-1185">Reference proteome</keyword>
<feature type="region of interest" description="Disordered" evidence="1">
    <location>
        <begin position="435"/>
        <end position="589"/>
    </location>
</feature>
<feature type="compositionally biased region" description="Polar residues" evidence="1">
    <location>
        <begin position="111"/>
        <end position="141"/>
    </location>
</feature>
<name>A0A6V8HAP5_TALPI</name>
<feature type="domain" description="C2H2-type" evidence="2">
    <location>
        <begin position="1072"/>
        <end position="1095"/>
    </location>
</feature>
<feature type="region of interest" description="Disordered" evidence="1">
    <location>
        <begin position="1"/>
        <end position="76"/>
    </location>
</feature>
<reference evidence="4" key="1">
    <citation type="journal article" date="2015" name="Genome Announc.">
        <title>Draft genome sequence of Talaromyces cellulolyticus strain Y-94, a source of lignocellulosic biomass-degrading enzymes.</title>
        <authorList>
            <person name="Fujii T."/>
            <person name="Koike H."/>
            <person name="Sawayama S."/>
            <person name="Yano S."/>
            <person name="Inoue H."/>
        </authorList>
    </citation>
    <scope>NUCLEOTIDE SEQUENCE [LARGE SCALE GENOMIC DNA]</scope>
    <source>
        <strain evidence="4">Y-94</strain>
    </source>
</reference>
<organism evidence="3 4">
    <name type="scientific">Talaromyces pinophilus</name>
    <name type="common">Penicillium pinophilum</name>
    <dbReference type="NCBI Taxonomy" id="128442"/>
    <lineage>
        <taxon>Eukaryota</taxon>
        <taxon>Fungi</taxon>
        <taxon>Dikarya</taxon>
        <taxon>Ascomycota</taxon>
        <taxon>Pezizomycotina</taxon>
        <taxon>Eurotiomycetes</taxon>
        <taxon>Eurotiomycetidae</taxon>
        <taxon>Eurotiales</taxon>
        <taxon>Trichocomaceae</taxon>
        <taxon>Talaromyces</taxon>
        <taxon>Talaromyces sect. Talaromyces</taxon>
    </lineage>
</organism>
<feature type="compositionally biased region" description="Low complexity" evidence="1">
    <location>
        <begin position="542"/>
        <end position="573"/>
    </location>
</feature>
<dbReference type="PRINTS" id="PR01217">
    <property type="entry name" value="PRICHEXTENSN"/>
</dbReference>
<comment type="caution">
    <text evidence="3">The sequence shown here is derived from an EMBL/GenBank/DDBJ whole genome shotgun (WGS) entry which is preliminary data.</text>
</comment>
<feature type="compositionally biased region" description="Pro residues" evidence="1">
    <location>
        <begin position="675"/>
        <end position="702"/>
    </location>
</feature>
<dbReference type="Proteomes" id="UP000053095">
    <property type="component" value="Unassembled WGS sequence"/>
</dbReference>
<feature type="compositionally biased region" description="Polar residues" evidence="1">
    <location>
        <begin position="223"/>
        <end position="259"/>
    </location>
</feature>
<feature type="compositionally biased region" description="Low complexity" evidence="1">
    <location>
        <begin position="142"/>
        <end position="178"/>
    </location>
</feature>
<proteinExistence type="predicted"/>
<feature type="compositionally biased region" description="Polar residues" evidence="1">
    <location>
        <begin position="973"/>
        <end position="998"/>
    </location>
</feature>
<dbReference type="EMBL" id="DF933829">
    <property type="protein sequence ID" value="GAM37989.1"/>
    <property type="molecule type" value="Genomic_DNA"/>
</dbReference>
<evidence type="ECO:0000259" key="2">
    <source>
        <dbReference type="PROSITE" id="PS00028"/>
    </source>
</evidence>
<feature type="compositionally biased region" description="Low complexity" evidence="1">
    <location>
        <begin position="703"/>
        <end position="718"/>
    </location>
</feature>
<feature type="compositionally biased region" description="Polar residues" evidence="1">
    <location>
        <begin position="1"/>
        <end position="13"/>
    </location>
</feature>
<gene>
    <name evidence="3" type="ORF">TCE0_033f08371</name>
</gene>